<feature type="compositionally biased region" description="Basic and acidic residues" evidence="1">
    <location>
        <begin position="516"/>
        <end position="532"/>
    </location>
</feature>
<name>A0A7S3Q6Q4_9STRA</name>
<proteinExistence type="predicted"/>
<protein>
    <submittedName>
        <fullName evidence="2">Uncharacterized protein</fullName>
    </submittedName>
</protein>
<organism evidence="2">
    <name type="scientific">Chaetoceros debilis</name>
    <dbReference type="NCBI Taxonomy" id="122233"/>
    <lineage>
        <taxon>Eukaryota</taxon>
        <taxon>Sar</taxon>
        <taxon>Stramenopiles</taxon>
        <taxon>Ochrophyta</taxon>
        <taxon>Bacillariophyta</taxon>
        <taxon>Coscinodiscophyceae</taxon>
        <taxon>Chaetocerotophycidae</taxon>
        <taxon>Chaetocerotales</taxon>
        <taxon>Chaetocerotaceae</taxon>
        <taxon>Chaetoceros</taxon>
    </lineage>
</organism>
<feature type="compositionally biased region" description="Basic and acidic residues" evidence="1">
    <location>
        <begin position="700"/>
        <end position="715"/>
    </location>
</feature>
<feature type="region of interest" description="Disordered" evidence="1">
    <location>
        <begin position="17"/>
        <end position="149"/>
    </location>
</feature>
<feature type="compositionally biased region" description="Polar residues" evidence="1">
    <location>
        <begin position="33"/>
        <end position="48"/>
    </location>
</feature>
<gene>
    <name evidence="2" type="ORF">CDEB00056_LOCUS12546</name>
</gene>
<sequence length="861" mass="95194">MDDKPLDLAPQTRTAVDDYLGCSSTSTRSRRTFNSQPKRAPTKSTVHMSSSRSTYSRATAAATATATATANGARSRLVRGSKSNAMKLNSKNTSPSSSTFISTQRRQDVAMSGTNFQNGQRGLTGAAGNRSSGSSRKRNRKDSQSIAITFPKSSSMIGSSLSAGYHNPPSIILSVLQPTSISVKDGNFNASEIFSLNENSDLLRWPIFPPAKEKCTSTTDKAHFDILHRLKNSMDDGQNSIEVESSSSSIQAAANNSDGIFNGISSQSVMSMLFLMKAGLALTSTSTSTSTSISTLENYDAHHRSNKDPSTCFRFFIVPLSPTRGRLVDLYPRNSSDGDDSNQMLEDAQVKRLETNMIGVSNDRPRDEVDSTTKANVASKERGDLTANDKISHQQKDEDKQIILKNQKQTTLESLDAKELYALCISCQDKNDPKPLHFVKSNFYSAIMTVWAGGKDLKPHNHYTSEEKIALLPKVLKILRDPLVNDDGAECELLLKSKSKLLDEIRNRPKACISDPVDRNQGDGDGGESARNEQREKHLRLILLQVLMRFELFRLYNDDNTLQDNFFKTYSQLGLKPNQKSNKKKKKKKKKTKITYLDFIEEICSLAEAASFILAGSESFKTFVNERIISPYTATSASCVAVKIADFFEIDVPNNEDSIHSLGTDENSNGKVQLSKTKEESRSPVDDFSRWNIVSSVSDKQPDASTKQDENKEESINSPLTSLHKSEDELLSFKPSGTSIIKSNRSNPLLADNKGRYVGRQIGNNSFREVKISRTTAKIKKAAFITKPYQTTRTTLVKKKGQTTTSSPYRASLGGASALLRQKPRHKMLKRPRVLNNDSPTSKRHRHASVMAAVAGLRKKK</sequence>
<feature type="compositionally biased region" description="Low complexity" evidence="1">
    <location>
        <begin position="49"/>
        <end position="75"/>
    </location>
</feature>
<dbReference type="EMBL" id="HBIO01016283">
    <property type="protein sequence ID" value="CAE0467693.1"/>
    <property type="molecule type" value="Transcribed_RNA"/>
</dbReference>
<feature type="region of interest" description="Disordered" evidence="1">
    <location>
        <begin position="513"/>
        <end position="532"/>
    </location>
</feature>
<feature type="compositionally biased region" description="Basic and acidic residues" evidence="1">
    <location>
        <begin position="676"/>
        <end position="685"/>
    </location>
</feature>
<feature type="region of interest" description="Disordered" evidence="1">
    <location>
        <begin position="796"/>
        <end position="861"/>
    </location>
</feature>
<dbReference type="AlphaFoldDB" id="A0A7S3Q6Q4"/>
<evidence type="ECO:0000256" key="1">
    <source>
        <dbReference type="SAM" id="MobiDB-lite"/>
    </source>
</evidence>
<feature type="compositionally biased region" description="Polar residues" evidence="1">
    <location>
        <begin position="664"/>
        <end position="675"/>
    </location>
</feature>
<reference evidence="2" key="1">
    <citation type="submission" date="2021-01" db="EMBL/GenBank/DDBJ databases">
        <authorList>
            <person name="Corre E."/>
            <person name="Pelletier E."/>
            <person name="Niang G."/>
            <person name="Scheremetjew M."/>
            <person name="Finn R."/>
            <person name="Kale V."/>
            <person name="Holt S."/>
            <person name="Cochrane G."/>
            <person name="Meng A."/>
            <person name="Brown T."/>
            <person name="Cohen L."/>
        </authorList>
    </citation>
    <scope>NUCLEOTIDE SEQUENCE</scope>
    <source>
        <strain evidence="2">MM31A-1</strain>
    </source>
</reference>
<accession>A0A7S3Q6Q4</accession>
<feature type="region of interest" description="Disordered" evidence="1">
    <location>
        <begin position="358"/>
        <end position="396"/>
    </location>
</feature>
<feature type="compositionally biased region" description="Basic residues" evidence="1">
    <location>
        <begin position="822"/>
        <end position="833"/>
    </location>
</feature>
<feature type="compositionally biased region" description="Polar residues" evidence="1">
    <location>
        <begin position="81"/>
        <end position="104"/>
    </location>
</feature>
<feature type="region of interest" description="Disordered" evidence="1">
    <location>
        <begin position="659"/>
        <end position="685"/>
    </location>
</feature>
<feature type="region of interest" description="Disordered" evidence="1">
    <location>
        <begin position="698"/>
        <end position="721"/>
    </location>
</feature>
<feature type="compositionally biased region" description="Polar residues" evidence="1">
    <location>
        <begin position="112"/>
        <end position="121"/>
    </location>
</feature>
<evidence type="ECO:0000313" key="2">
    <source>
        <dbReference type="EMBL" id="CAE0467693.1"/>
    </source>
</evidence>